<dbReference type="PANTHER" id="PTHR36566:SF1">
    <property type="entry name" value="PYRIDINIUM-3,5-BISTHIOCARBOXYLIC ACID MONONUCLEOTIDE NICKEL INSERTION PROTEIN"/>
    <property type="match status" value="1"/>
</dbReference>
<reference evidence="2 3" key="1">
    <citation type="journal article" date="2019" name="ISME J.">
        <title>Insights into ecological role of a new deltaproteobacterial order Candidatus Acidulodesulfobacterales by metagenomics and metatranscriptomics.</title>
        <authorList>
            <person name="Tan S."/>
            <person name="Liu J."/>
            <person name="Fang Y."/>
            <person name="Hedlund B.P."/>
            <person name="Lian Z.H."/>
            <person name="Huang L.Y."/>
            <person name="Li J.T."/>
            <person name="Huang L.N."/>
            <person name="Li W.J."/>
            <person name="Jiang H.C."/>
            <person name="Dong H.L."/>
            <person name="Shu W.S."/>
        </authorList>
    </citation>
    <scope>NUCLEOTIDE SEQUENCE [LARGE SCALE GENOMIC DNA]</scope>
    <source>
        <strain evidence="2">AP1</strain>
    </source>
</reference>
<dbReference type="AlphaFoldDB" id="A0A519BLC8"/>
<organism evidence="2 3">
    <name type="scientific">Candidatus Acididesulfobacter diazotrophicus</name>
    <dbReference type="NCBI Taxonomy" id="2597226"/>
    <lineage>
        <taxon>Bacteria</taxon>
        <taxon>Deltaproteobacteria</taxon>
        <taxon>Candidatus Acidulodesulfobacterales</taxon>
        <taxon>Candidatus Acididesulfobacter</taxon>
    </lineage>
</organism>
<sequence length="448" mass="51064">MNQNIIYIDCFSGISGDKFLSALYNLDLIKEKRFYDAVNNLNINDFSSKDIFFEKTQKKGFNGLSLKINPDKAAVKFKTIHEVNKQIDLINFKNEIKNDIRLVYNILFEAESFIHGKSLKDLHLHEVASIDTLLDISLSAFIINELNLKNKHRNNDNSHDTSTREFHDDDDCIIDNNKNTCNFAYGNYNIICSKINLGSGIIDIAHGTLSVPPPAVSYILKEIPVYGFGDDTELTTPTGAALIKYYASEYSEKIPSMEIISEGYGCGSKNLDKLANILRIFYGKLNKHSSIYNDSDEDLHNSYINYDEIAEIQCNIDDMNPEIYDFVIEKLFKNGALDVFLTPVMMKKNRPGIVLNVLCDVPLIKKLSKVIMEETTSIGLRIVRKDKIYIDRFIEEITTPYGTIKVKVSKAWNKILNKKPEYESLKKIALNNNISLKEVYNIVNKLIS</sequence>
<dbReference type="Proteomes" id="UP000319296">
    <property type="component" value="Unassembled WGS sequence"/>
</dbReference>
<dbReference type="EMBL" id="SGBB01000015">
    <property type="protein sequence ID" value="RZD18082.1"/>
    <property type="molecule type" value="Genomic_DNA"/>
</dbReference>
<name>A0A519BLC8_9DELT</name>
<dbReference type="InterPro" id="IPR002822">
    <property type="entry name" value="Ni_insertion"/>
</dbReference>
<accession>A0A519BLC8</accession>
<comment type="caution">
    <text evidence="2">The sequence shown here is derived from an EMBL/GenBank/DDBJ whole genome shotgun (WGS) entry which is preliminary data.</text>
</comment>
<dbReference type="Gene3D" id="3.10.20.300">
    <property type="entry name" value="mk0293 like domain"/>
    <property type="match status" value="1"/>
</dbReference>
<gene>
    <name evidence="2" type="ORF">EVG15_08000</name>
</gene>
<proteinExistence type="predicted"/>
<evidence type="ECO:0000313" key="3">
    <source>
        <dbReference type="Proteomes" id="UP000319296"/>
    </source>
</evidence>
<keyword evidence="1" id="KW-0533">Nickel</keyword>
<dbReference type="Pfam" id="PF01969">
    <property type="entry name" value="Ni_insertion"/>
    <property type="match status" value="2"/>
</dbReference>
<dbReference type="PANTHER" id="PTHR36566">
    <property type="entry name" value="NICKEL INSERTION PROTEIN-RELATED"/>
    <property type="match status" value="1"/>
</dbReference>
<evidence type="ECO:0000256" key="1">
    <source>
        <dbReference type="ARBA" id="ARBA00022596"/>
    </source>
</evidence>
<evidence type="ECO:0000313" key="2">
    <source>
        <dbReference type="EMBL" id="RZD18082.1"/>
    </source>
</evidence>
<protein>
    <submittedName>
        <fullName evidence="2">LarC family nickel insertion protein</fullName>
    </submittedName>
</protein>
<dbReference type="Gene3D" id="3.30.70.1380">
    <property type="entry name" value="Transcriptional regulatory protein pf0864 domain like"/>
    <property type="match status" value="1"/>
</dbReference>